<proteinExistence type="predicted"/>
<sequence>MKPWNAMWPEMLYNAQQIAQFGALKHAPSVTGKADMLSTATGELEYTDLSLWDNTSWEGIQGWCNAAYYRNYLYEIMYFFLFTGGMWFSKTGAGLPLYSVEDGTPLKPSFF</sequence>
<organism evidence="1 2">
    <name type="scientific">Angomonas deanei</name>
    <dbReference type="NCBI Taxonomy" id="59799"/>
    <lineage>
        <taxon>Eukaryota</taxon>
        <taxon>Discoba</taxon>
        <taxon>Euglenozoa</taxon>
        <taxon>Kinetoplastea</taxon>
        <taxon>Metakinetoplastina</taxon>
        <taxon>Trypanosomatida</taxon>
        <taxon>Trypanosomatidae</taxon>
        <taxon>Strigomonadinae</taxon>
        <taxon>Angomonas</taxon>
    </lineage>
</organism>
<dbReference type="Proteomes" id="UP000515908">
    <property type="component" value="Chromosome 07"/>
</dbReference>
<dbReference type="EMBL" id="LR877151">
    <property type="protein sequence ID" value="CAD2216953.1"/>
    <property type="molecule type" value="Genomic_DNA"/>
</dbReference>
<keyword evidence="2" id="KW-1185">Reference proteome</keyword>
<gene>
    <name evidence="1" type="ORF">ADEAN_000443100</name>
</gene>
<reference evidence="1 2" key="1">
    <citation type="submission" date="2020-08" db="EMBL/GenBank/DDBJ databases">
        <authorList>
            <person name="Newling K."/>
            <person name="Davey J."/>
            <person name="Forrester S."/>
        </authorList>
    </citation>
    <scope>NUCLEOTIDE SEQUENCE [LARGE SCALE GENOMIC DNA]</scope>
    <source>
        <strain evidence="2">Crithidia deanei Carvalho (ATCC PRA-265)</strain>
    </source>
</reference>
<dbReference type="VEuPathDB" id="TriTrypDB:ADEAN_000443100"/>
<accession>A0A7G2CE28</accession>
<protein>
    <submittedName>
        <fullName evidence="1">Uncharacterized protein</fullName>
    </submittedName>
</protein>
<dbReference type="AlphaFoldDB" id="A0A7G2CE28"/>
<evidence type="ECO:0000313" key="2">
    <source>
        <dbReference type="Proteomes" id="UP000515908"/>
    </source>
</evidence>
<name>A0A7G2CE28_9TRYP</name>
<evidence type="ECO:0000313" key="1">
    <source>
        <dbReference type="EMBL" id="CAD2216953.1"/>
    </source>
</evidence>